<dbReference type="HAMAP" id="MF_00147_B">
    <property type="entry name" value="TIM_B"/>
    <property type="match status" value="1"/>
</dbReference>
<evidence type="ECO:0000256" key="6">
    <source>
        <dbReference type="ARBA" id="ARBA00023152"/>
    </source>
</evidence>
<keyword evidence="4 8" id="KW-0312">Gluconeogenesis</keyword>
<comment type="subcellular location">
    <subcellularLocation>
        <location evidence="8 9">Cytoplasm</location>
    </subcellularLocation>
</comment>
<dbReference type="PROSITE" id="PS51440">
    <property type="entry name" value="TIM_2"/>
    <property type="match status" value="1"/>
</dbReference>
<keyword evidence="11" id="KW-1185">Reference proteome</keyword>
<dbReference type="Gene3D" id="3.20.20.70">
    <property type="entry name" value="Aldolase class I"/>
    <property type="match status" value="1"/>
</dbReference>
<comment type="caution">
    <text evidence="10">The sequence shown here is derived from an EMBL/GenBank/DDBJ whole genome shotgun (WGS) entry which is preliminary data.</text>
</comment>
<protein>
    <recommendedName>
        <fullName evidence="8 9">Triosephosphate isomerase</fullName>
        <shortName evidence="8">TIM</shortName>
        <shortName evidence="8">TPI</shortName>
        <ecNumber evidence="8 9">5.3.1.1</ecNumber>
    </recommendedName>
    <alternativeName>
        <fullName evidence="8">Triose-phosphate isomerase</fullName>
    </alternativeName>
</protein>
<evidence type="ECO:0000256" key="9">
    <source>
        <dbReference type="RuleBase" id="RU363013"/>
    </source>
</evidence>
<proteinExistence type="inferred from homology"/>
<accession>V8FYU2</accession>
<dbReference type="EC" id="5.3.1.1" evidence="8 9"/>
<comment type="similarity">
    <text evidence="3 8 9">Belongs to the triosephosphate isomerase family.</text>
</comment>
<dbReference type="GO" id="GO:0005829">
    <property type="term" value="C:cytosol"/>
    <property type="evidence" value="ECO:0007669"/>
    <property type="project" value="TreeGrafter"/>
</dbReference>
<keyword evidence="5 8" id="KW-0963">Cytoplasm</keyword>
<dbReference type="InterPro" id="IPR020861">
    <property type="entry name" value="Triosephosphate_isomerase_AS"/>
</dbReference>
<keyword evidence="7 8" id="KW-0413">Isomerase</keyword>
<dbReference type="CDD" id="cd00311">
    <property type="entry name" value="TIM"/>
    <property type="match status" value="1"/>
</dbReference>
<evidence type="ECO:0000313" key="10">
    <source>
        <dbReference type="EMBL" id="ETD69340.1"/>
    </source>
</evidence>
<dbReference type="InterPro" id="IPR000652">
    <property type="entry name" value="Triosephosphate_isomerase"/>
</dbReference>
<comment type="subunit">
    <text evidence="8 9">Homodimer.</text>
</comment>
<dbReference type="PANTHER" id="PTHR21139">
    <property type="entry name" value="TRIOSEPHOSPHATE ISOMERASE"/>
    <property type="match status" value="1"/>
</dbReference>
<feature type="binding site" evidence="8">
    <location>
        <position position="218"/>
    </location>
    <ligand>
        <name>substrate</name>
    </ligand>
</feature>
<evidence type="ECO:0000256" key="1">
    <source>
        <dbReference type="ARBA" id="ARBA00004680"/>
    </source>
</evidence>
<dbReference type="GO" id="GO:0004807">
    <property type="term" value="F:triose-phosphate isomerase activity"/>
    <property type="evidence" value="ECO:0007669"/>
    <property type="project" value="UniProtKB-UniRule"/>
</dbReference>
<dbReference type="InterPro" id="IPR013785">
    <property type="entry name" value="Aldolase_TIM"/>
</dbReference>
<evidence type="ECO:0000256" key="8">
    <source>
        <dbReference type="HAMAP-Rule" id="MF_00147"/>
    </source>
</evidence>
<feature type="binding site" evidence="8">
    <location>
        <begin position="239"/>
        <end position="240"/>
    </location>
    <ligand>
        <name>substrate</name>
    </ligand>
</feature>
<dbReference type="PANTHER" id="PTHR21139:SF42">
    <property type="entry name" value="TRIOSEPHOSPHATE ISOMERASE"/>
    <property type="match status" value="1"/>
</dbReference>
<organism evidence="10 11">
    <name type="scientific">Pelistega indica</name>
    <dbReference type="NCBI Taxonomy" id="1414851"/>
    <lineage>
        <taxon>Bacteria</taxon>
        <taxon>Pseudomonadati</taxon>
        <taxon>Pseudomonadota</taxon>
        <taxon>Betaproteobacteria</taxon>
        <taxon>Burkholderiales</taxon>
        <taxon>Alcaligenaceae</taxon>
        <taxon>Pelistega</taxon>
    </lineage>
</organism>
<dbReference type="GO" id="GO:0006094">
    <property type="term" value="P:gluconeogenesis"/>
    <property type="evidence" value="ECO:0007669"/>
    <property type="project" value="UniProtKB-UniRule"/>
</dbReference>
<dbReference type="Pfam" id="PF00121">
    <property type="entry name" value="TIM"/>
    <property type="match status" value="1"/>
</dbReference>
<evidence type="ECO:0000256" key="7">
    <source>
        <dbReference type="ARBA" id="ARBA00023235"/>
    </source>
</evidence>
<comment type="pathway">
    <text evidence="2">Carbohydrate metabolism; erythritol degradation.</text>
</comment>
<dbReference type="AlphaFoldDB" id="V8FYU2"/>
<dbReference type="Proteomes" id="UP000018766">
    <property type="component" value="Unassembled WGS sequence"/>
</dbReference>
<evidence type="ECO:0000256" key="2">
    <source>
        <dbReference type="ARBA" id="ARBA00004939"/>
    </source>
</evidence>
<evidence type="ECO:0000256" key="4">
    <source>
        <dbReference type="ARBA" id="ARBA00022432"/>
    </source>
</evidence>
<dbReference type="PROSITE" id="PS00171">
    <property type="entry name" value="TIM_1"/>
    <property type="match status" value="1"/>
</dbReference>
<dbReference type="UniPathway" id="UPA00109">
    <property type="reaction ID" value="UER00189"/>
</dbReference>
<comment type="pathway">
    <text evidence="8 9">Carbohydrate biosynthesis; gluconeogenesis.</text>
</comment>
<reference evidence="10 11" key="1">
    <citation type="submission" date="2013-11" db="EMBL/GenBank/DDBJ databases">
        <title>Genomic analysis of Pelistega sp. HM-7.</title>
        <authorList>
            <person name="Kumbhare S.V."/>
            <person name="Shetty S.A."/>
            <person name="Sharma O."/>
            <person name="Dhotre D.P."/>
        </authorList>
    </citation>
    <scope>NUCLEOTIDE SEQUENCE [LARGE SCALE GENOMIC DNA]</scope>
    <source>
        <strain evidence="10 11">HM-7</strain>
    </source>
</reference>
<dbReference type="EMBL" id="AYSV01000096">
    <property type="protein sequence ID" value="ETD69340.1"/>
    <property type="molecule type" value="Genomic_DNA"/>
</dbReference>
<feature type="active site" description="Proton acceptor" evidence="8">
    <location>
        <position position="176"/>
    </location>
</feature>
<feature type="binding site" evidence="8">
    <location>
        <begin position="16"/>
        <end position="18"/>
    </location>
    <ligand>
        <name>substrate</name>
    </ligand>
</feature>
<keyword evidence="6 8" id="KW-0324">Glycolysis</keyword>
<feature type="binding site" evidence="8">
    <location>
        <position position="182"/>
    </location>
    <ligand>
        <name>substrate</name>
    </ligand>
</feature>
<dbReference type="OrthoDB" id="9809429at2"/>
<evidence type="ECO:0000313" key="11">
    <source>
        <dbReference type="Proteomes" id="UP000018766"/>
    </source>
</evidence>
<feature type="active site" description="Electrophile" evidence="8">
    <location>
        <position position="106"/>
    </location>
</feature>
<dbReference type="PATRIC" id="fig|1414851.3.peg.1845"/>
<dbReference type="RefSeq" id="WP_023951849.1">
    <property type="nucleotide sequence ID" value="NZ_AYSV01000096.1"/>
</dbReference>
<dbReference type="NCBIfam" id="TIGR00419">
    <property type="entry name" value="tim"/>
    <property type="match status" value="1"/>
</dbReference>
<dbReference type="UniPathway" id="UPA00138"/>
<comment type="function">
    <text evidence="8">Involved in the gluconeogenesis. Catalyzes stereospecifically the conversion of dihydroxyacetone phosphate (DHAP) to D-glyceraldehyde-3-phosphate (G3P).</text>
</comment>
<gene>
    <name evidence="8" type="primary">tpiA</name>
    <name evidence="10" type="ORF">V757_08930</name>
</gene>
<dbReference type="GO" id="GO:0006096">
    <property type="term" value="P:glycolytic process"/>
    <property type="evidence" value="ECO:0007669"/>
    <property type="project" value="UniProtKB-UniRule"/>
</dbReference>
<dbReference type="GO" id="GO:0046166">
    <property type="term" value="P:glyceraldehyde-3-phosphate biosynthetic process"/>
    <property type="evidence" value="ECO:0007669"/>
    <property type="project" value="TreeGrafter"/>
</dbReference>
<comment type="catalytic activity">
    <reaction evidence="8 9">
        <text>D-glyceraldehyde 3-phosphate = dihydroxyacetone phosphate</text>
        <dbReference type="Rhea" id="RHEA:18585"/>
        <dbReference type="ChEBI" id="CHEBI:57642"/>
        <dbReference type="ChEBI" id="CHEBI:59776"/>
        <dbReference type="EC" id="5.3.1.1"/>
    </reaction>
</comment>
<dbReference type="FunFam" id="3.20.20.70:FF:000016">
    <property type="entry name" value="Triosephosphate isomerase"/>
    <property type="match status" value="1"/>
</dbReference>
<dbReference type="InterPro" id="IPR035990">
    <property type="entry name" value="TIM_sf"/>
</dbReference>
<sequence>MSDEIRKSTSRLVVGNWKMNGSLALNQTLLAGLLEKTKATPEKYATVQLAVCPSFPYLAQVQQALSGSSISWGAQDISLYTEGAYTGEVSVGMLMDFACQWAIVGHSERRSYHGETSQQVAEKARLALSQGMTPIVCIGESLEQRQEGNTLAIIEQQLKPVLALGEQLKNIVVAYEPVWAIGTGLTATPEQAQEVHAFIRELLRQQQAPQVQILYGGSVKSANAASLFAMQDIDGALVGGAALDADEFLAIAIA</sequence>
<dbReference type="InterPro" id="IPR022896">
    <property type="entry name" value="TrioseP_Isoase_bac/euk"/>
</dbReference>
<name>V8FYU2_9BURK</name>
<comment type="pathway">
    <text evidence="1 8 9">Carbohydrate degradation; glycolysis; D-glyceraldehyde 3-phosphate from glycerone phosphate: step 1/1.</text>
</comment>
<evidence type="ECO:0000256" key="5">
    <source>
        <dbReference type="ARBA" id="ARBA00022490"/>
    </source>
</evidence>
<evidence type="ECO:0000256" key="3">
    <source>
        <dbReference type="ARBA" id="ARBA00007422"/>
    </source>
</evidence>
<dbReference type="GO" id="GO:0019563">
    <property type="term" value="P:glycerol catabolic process"/>
    <property type="evidence" value="ECO:0007669"/>
    <property type="project" value="TreeGrafter"/>
</dbReference>
<dbReference type="SUPFAM" id="SSF51351">
    <property type="entry name" value="Triosephosphate isomerase (TIM)"/>
    <property type="match status" value="1"/>
</dbReference>